<dbReference type="Proteomes" id="UP001148838">
    <property type="component" value="Unassembled WGS sequence"/>
</dbReference>
<proteinExistence type="predicted"/>
<dbReference type="EMBL" id="JAJSOF020000011">
    <property type="protein sequence ID" value="KAJ4445211.1"/>
    <property type="molecule type" value="Genomic_DNA"/>
</dbReference>
<comment type="caution">
    <text evidence="1">The sequence shown here is derived from an EMBL/GenBank/DDBJ whole genome shotgun (WGS) entry which is preliminary data.</text>
</comment>
<keyword evidence="2" id="KW-1185">Reference proteome</keyword>
<name>A0ABQ8TF32_PERAM</name>
<gene>
    <name evidence="1" type="ORF">ANN_07012</name>
</gene>
<accession>A0ABQ8TF32</accession>
<protein>
    <submittedName>
        <fullName evidence="1">Uncharacterized protein</fullName>
    </submittedName>
</protein>
<reference evidence="1 2" key="1">
    <citation type="journal article" date="2022" name="Allergy">
        <title>Genome assembly and annotation of Periplaneta americana reveal a comprehensive cockroach allergen profile.</title>
        <authorList>
            <person name="Wang L."/>
            <person name="Xiong Q."/>
            <person name="Saelim N."/>
            <person name="Wang L."/>
            <person name="Nong W."/>
            <person name="Wan A.T."/>
            <person name="Shi M."/>
            <person name="Liu X."/>
            <person name="Cao Q."/>
            <person name="Hui J.H.L."/>
            <person name="Sookrung N."/>
            <person name="Leung T.F."/>
            <person name="Tungtrongchitr A."/>
            <person name="Tsui S.K.W."/>
        </authorList>
    </citation>
    <scope>NUCLEOTIDE SEQUENCE [LARGE SCALE GENOMIC DNA]</scope>
    <source>
        <strain evidence="1">PWHHKU_190912</strain>
    </source>
</reference>
<sequence length="225" mass="25679">MNVDYIENEKMELASVLHRPGRPIPTPPDDITLTEVIQSVPDVQTELQNHPDFVEDDTINELHFLTQKDLNDLVQDLGLSKSKAELLASRLKGWKLLQVTPKLLLKTLSIHPKPTNIDDLRVKITQASQQIIPLMLQRIWAELHHRYELCRFVGPKMVFKSSNEIVLEVNPEKTKCMIMSRDQNIARNGNITIVNLSFEKAMNDVVRLLTYATIGAQFCIADIEC</sequence>
<evidence type="ECO:0000313" key="2">
    <source>
        <dbReference type="Proteomes" id="UP001148838"/>
    </source>
</evidence>
<evidence type="ECO:0000313" key="1">
    <source>
        <dbReference type="EMBL" id="KAJ4445211.1"/>
    </source>
</evidence>
<organism evidence="1 2">
    <name type="scientific">Periplaneta americana</name>
    <name type="common">American cockroach</name>
    <name type="synonym">Blatta americana</name>
    <dbReference type="NCBI Taxonomy" id="6978"/>
    <lineage>
        <taxon>Eukaryota</taxon>
        <taxon>Metazoa</taxon>
        <taxon>Ecdysozoa</taxon>
        <taxon>Arthropoda</taxon>
        <taxon>Hexapoda</taxon>
        <taxon>Insecta</taxon>
        <taxon>Pterygota</taxon>
        <taxon>Neoptera</taxon>
        <taxon>Polyneoptera</taxon>
        <taxon>Dictyoptera</taxon>
        <taxon>Blattodea</taxon>
        <taxon>Blattoidea</taxon>
        <taxon>Blattidae</taxon>
        <taxon>Blattinae</taxon>
        <taxon>Periplaneta</taxon>
    </lineage>
</organism>